<dbReference type="Gene3D" id="3.90.550.10">
    <property type="entry name" value="Spore Coat Polysaccharide Biosynthesis Protein SpsA, Chain A"/>
    <property type="match status" value="1"/>
</dbReference>
<dbReference type="InterPro" id="IPR029044">
    <property type="entry name" value="Nucleotide-diphossugar_trans"/>
</dbReference>
<accession>A0ABU3CRE1</accession>
<dbReference type="RefSeq" id="WP_311483035.1">
    <property type="nucleotide sequence ID" value="NZ_JAVRHP010000005.1"/>
</dbReference>
<proteinExistence type="predicted"/>
<keyword evidence="2" id="KW-0808">Transferase</keyword>
<reference evidence="2 3" key="1">
    <citation type="submission" date="2023-09" db="EMBL/GenBank/DDBJ databases">
        <authorList>
            <person name="Rey-Velasco X."/>
        </authorList>
    </citation>
    <scope>NUCLEOTIDE SEQUENCE [LARGE SCALE GENOMIC DNA]</scope>
    <source>
        <strain evidence="2 3">F297</strain>
    </source>
</reference>
<dbReference type="PANTHER" id="PTHR22916">
    <property type="entry name" value="GLYCOSYLTRANSFERASE"/>
    <property type="match status" value="1"/>
</dbReference>
<dbReference type="EMBL" id="JAVRHP010000005">
    <property type="protein sequence ID" value="MDT0648856.1"/>
    <property type="molecule type" value="Genomic_DNA"/>
</dbReference>
<evidence type="ECO:0000313" key="3">
    <source>
        <dbReference type="Proteomes" id="UP001248819"/>
    </source>
</evidence>
<comment type="caution">
    <text evidence="2">The sequence shown here is derived from an EMBL/GenBank/DDBJ whole genome shotgun (WGS) entry which is preliminary data.</text>
</comment>
<sequence length="313" mass="37228">MEDPSPKITILLATFNRSALVGETLDSIIAQTYHNWECIIVDDHSKDNTEVVISSYLEKESRFSYFRKTEKYKPGLSGTRNYGLDLAAKRGAGFIQFFDDDDIMHPRKLELQMEPFLNNPEIDLTLCQYRKFHNKETIEFNLDKADDGLCSVTTDNLLKSFYLNEIDLNSSGPLWKAYILKNYRFLEDLFYAEEKEFYLRVFYKEKIKYEPIKLVLFWYRKHNKSITSNLYSDPSIKLNSAKLFEEKFLNMVLEKKNAPYFLLKSYTAKFIKNKNLLELKRISEYIKENSHPINFKYWILLIYIKLKSFEIIR</sequence>
<dbReference type="Pfam" id="PF00535">
    <property type="entry name" value="Glycos_transf_2"/>
    <property type="match status" value="1"/>
</dbReference>
<gene>
    <name evidence="2" type="ORF">RM529_01785</name>
</gene>
<keyword evidence="3" id="KW-1185">Reference proteome</keyword>
<dbReference type="GO" id="GO:0016757">
    <property type="term" value="F:glycosyltransferase activity"/>
    <property type="evidence" value="ECO:0007669"/>
    <property type="project" value="UniProtKB-KW"/>
</dbReference>
<name>A0ABU3CRE1_9FLAO</name>
<organism evidence="2 3">
    <name type="scientific">Autumnicola edwardsiae</name>
    <dbReference type="NCBI Taxonomy" id="3075594"/>
    <lineage>
        <taxon>Bacteria</taxon>
        <taxon>Pseudomonadati</taxon>
        <taxon>Bacteroidota</taxon>
        <taxon>Flavobacteriia</taxon>
        <taxon>Flavobacteriales</taxon>
        <taxon>Flavobacteriaceae</taxon>
        <taxon>Autumnicola</taxon>
    </lineage>
</organism>
<dbReference type="InterPro" id="IPR001173">
    <property type="entry name" value="Glyco_trans_2-like"/>
</dbReference>
<dbReference type="PANTHER" id="PTHR22916:SF3">
    <property type="entry name" value="UDP-GLCNAC:BETAGAL BETA-1,3-N-ACETYLGLUCOSAMINYLTRANSFERASE-LIKE PROTEIN 1"/>
    <property type="match status" value="1"/>
</dbReference>
<dbReference type="Proteomes" id="UP001248819">
    <property type="component" value="Unassembled WGS sequence"/>
</dbReference>
<dbReference type="EC" id="2.4.-.-" evidence="2"/>
<dbReference type="CDD" id="cd00761">
    <property type="entry name" value="Glyco_tranf_GTA_type"/>
    <property type="match status" value="1"/>
</dbReference>
<protein>
    <submittedName>
        <fullName evidence="2">Glycosyltransferase family 2 protein</fullName>
        <ecNumber evidence="2">2.4.-.-</ecNumber>
    </submittedName>
</protein>
<keyword evidence="2" id="KW-0328">Glycosyltransferase</keyword>
<feature type="domain" description="Glycosyltransferase 2-like" evidence="1">
    <location>
        <begin position="9"/>
        <end position="134"/>
    </location>
</feature>
<dbReference type="SUPFAM" id="SSF53448">
    <property type="entry name" value="Nucleotide-diphospho-sugar transferases"/>
    <property type="match status" value="1"/>
</dbReference>
<evidence type="ECO:0000259" key="1">
    <source>
        <dbReference type="Pfam" id="PF00535"/>
    </source>
</evidence>
<evidence type="ECO:0000313" key="2">
    <source>
        <dbReference type="EMBL" id="MDT0648856.1"/>
    </source>
</evidence>